<reference evidence="12" key="1">
    <citation type="journal article" date="2023" name="Mol. Phylogenet. Evol.">
        <title>Genome-scale phylogeny and comparative genomics of the fungal order Sordariales.</title>
        <authorList>
            <person name="Hensen N."/>
            <person name="Bonometti L."/>
            <person name="Westerberg I."/>
            <person name="Brannstrom I.O."/>
            <person name="Guillou S."/>
            <person name="Cros-Aarteil S."/>
            <person name="Calhoun S."/>
            <person name="Haridas S."/>
            <person name="Kuo A."/>
            <person name="Mondo S."/>
            <person name="Pangilinan J."/>
            <person name="Riley R."/>
            <person name="LaButti K."/>
            <person name="Andreopoulos B."/>
            <person name="Lipzen A."/>
            <person name="Chen C."/>
            <person name="Yan M."/>
            <person name="Daum C."/>
            <person name="Ng V."/>
            <person name="Clum A."/>
            <person name="Steindorff A."/>
            <person name="Ohm R.A."/>
            <person name="Martin F."/>
            <person name="Silar P."/>
            <person name="Natvig D.O."/>
            <person name="Lalanne C."/>
            <person name="Gautier V."/>
            <person name="Ament-Velasquez S.L."/>
            <person name="Kruys A."/>
            <person name="Hutchinson M.I."/>
            <person name="Powell A.J."/>
            <person name="Barry K."/>
            <person name="Miller A.N."/>
            <person name="Grigoriev I.V."/>
            <person name="Debuchy R."/>
            <person name="Gladieux P."/>
            <person name="Hiltunen Thoren M."/>
            <person name="Johannesson H."/>
        </authorList>
    </citation>
    <scope>NUCLEOTIDE SEQUENCE</scope>
    <source>
        <strain evidence="12">PSN293</strain>
    </source>
</reference>
<keyword evidence="3 8" id="KW-0378">Hydrolase</keyword>
<dbReference type="InterPro" id="IPR017907">
    <property type="entry name" value="Znf_RING_CS"/>
</dbReference>
<dbReference type="InterPro" id="IPR001841">
    <property type="entry name" value="Znf_RING"/>
</dbReference>
<feature type="short sequence motif" description="DGA/G" evidence="8">
    <location>
        <begin position="887"/>
        <end position="889"/>
    </location>
</feature>
<dbReference type="PROSITE" id="PS50089">
    <property type="entry name" value="ZF_RING_2"/>
    <property type="match status" value="1"/>
</dbReference>
<feature type="compositionally biased region" description="Polar residues" evidence="9">
    <location>
        <begin position="1222"/>
        <end position="1233"/>
    </location>
</feature>
<feature type="active site" description="Proton acceptor" evidence="8">
    <location>
        <position position="887"/>
    </location>
</feature>
<dbReference type="GO" id="GO:0016020">
    <property type="term" value="C:membrane"/>
    <property type="evidence" value="ECO:0007669"/>
    <property type="project" value="TreeGrafter"/>
</dbReference>
<dbReference type="PROSITE" id="PS51635">
    <property type="entry name" value="PNPLA"/>
    <property type="match status" value="1"/>
</dbReference>
<evidence type="ECO:0000256" key="9">
    <source>
        <dbReference type="SAM" id="MobiDB-lite"/>
    </source>
</evidence>
<feature type="domain" description="PNPLA" evidence="11">
    <location>
        <begin position="717"/>
        <end position="900"/>
    </location>
</feature>
<dbReference type="EMBL" id="MU858061">
    <property type="protein sequence ID" value="KAK4217215.1"/>
    <property type="molecule type" value="Genomic_DNA"/>
</dbReference>
<dbReference type="SUPFAM" id="SSF52151">
    <property type="entry name" value="FabD/lysophospholipase-like"/>
    <property type="match status" value="1"/>
</dbReference>
<sequence length="1256" mass="140534">MQSSETPSLGPSISGGVCEVCEQRVQTRTCPQCNGAAFCNGCWGTQLAHKPRRVVEGLPHEKIISEVYHRLQGVFRQDRTSDEQHDLHVSDIDTTWSGVVKDELPGSKPFLRHENRFMEIMRESQTGKYAERFPQLVSFVGHTGAGKSTIIKLLISRAEATIRSQRQEFHVPVTGLSNDNISTTGDVHLYSDPTTYWNQTPLLYADCEGLSGGENVPLGTVTKQKVATAKAAKSIRSNRVRKTVDATVATGRMLKRLAWADSSRTQSRQHSVKELYPRILYTFSDVIVFVLRESRTFQTEVLPLLVEWARSSIDKSINQPTLPHIVVALNATDNMVDANQWDTNFATTKLLEDVRESVNQVPDLQRTVEQLRYDGTAISTTKELLEFYYSSINVIRVPAKGSYQQIEEQVGKLYDAIRTNCAVNYHRKRSARMVLSAERMQQYINSAFDHFSHFSGHMVNLMLSLYHDMPDERQPRNPDDLLKGLSRPIACCLMLAAAREDMQGQYKTLLEHVFSDPIKDAFLEFRTMRVRCGFQKDGSACCNVQSSHDKGHQAQSGKILGKGPYISPSVEELSYKEWITDISKHLDQLNSRANRNGYNTTDGGDMTERDSVSKLDREESRNFYQQFSSPVFTPKLVSNATCFACIRNIPEHVLPCAHALCRSCVQSFGEQVGGSRPGGSGIFELHRCPLLHPGGRSWEGQPVRIRFKPRDAGVRVLCLDGGGIRGIVELTILHAIEKELGGFMSVQDCFDLIVGTSSGGIVALGLGVKNWTVSDCMTKFKQLSTKAFSQRPLKHIALVSHKSYHKTKPLEEALKLAFDKDSALFGGQFQAHGEKSDIKVAVTSTSAVENRPVIMTNYNTAIARATSAAPLYFKSYVKPETGIGYTDGAIHYNCPVWVADHEWRLLWNDVRDWSPDIMLSLGTGLGPISEKTVKNEERTAEKMHQKRSKTSGIRYMWRTAFGIIDSQINCEKEWRDYYEKSQLHQTHEGQPNLDEIAKLQATEEHAVQSLIDNTDIKEVAHRLVASCFYFEQNRGLPYNRQNIGYSVQGNIRCRFEEGSPKLKAMGKVLKNFLTGDFKPYFLVQENYGTESEMSYKYLMETTTILKMCDTGIFDLQQPIDIHTAAKSNLTRISLCLEDKAYYKDFSHDRHLSISGFPREILEDPAMKPLPAIPNEGEDLHELSSGAAANVSDAAARGRRTATGGGQDIKGGSRRAGSLPGRSYTQPFVTSEDGSTPSSRSVSPSRSHTMKVSSVTP</sequence>
<dbReference type="InterPro" id="IPR002641">
    <property type="entry name" value="PNPLA_dom"/>
</dbReference>
<dbReference type="AlphaFoldDB" id="A0AAN6YEN9"/>
<dbReference type="PANTHER" id="PTHR24185:SF1">
    <property type="entry name" value="CALCIUM-INDEPENDENT PHOSPHOLIPASE A2-GAMMA"/>
    <property type="match status" value="1"/>
</dbReference>
<dbReference type="PROSITE" id="PS00518">
    <property type="entry name" value="ZF_RING_1"/>
    <property type="match status" value="1"/>
</dbReference>
<evidence type="ECO:0000256" key="8">
    <source>
        <dbReference type="PROSITE-ProRule" id="PRU01161"/>
    </source>
</evidence>
<dbReference type="Gene3D" id="3.40.1090.10">
    <property type="entry name" value="Cytosolic phospholipase A2 catalytic domain"/>
    <property type="match status" value="1"/>
</dbReference>
<protein>
    <recommendedName>
        <fullName evidence="14">PNPLA domain-containing protein</fullName>
    </recommendedName>
</protein>
<evidence type="ECO:0000313" key="12">
    <source>
        <dbReference type="EMBL" id="KAK4217215.1"/>
    </source>
</evidence>
<dbReference type="GO" id="GO:0016042">
    <property type="term" value="P:lipid catabolic process"/>
    <property type="evidence" value="ECO:0007669"/>
    <property type="project" value="UniProtKB-UniRule"/>
</dbReference>
<dbReference type="PANTHER" id="PTHR24185">
    <property type="entry name" value="CALCIUM-INDEPENDENT PHOSPHOLIPASE A2-GAMMA"/>
    <property type="match status" value="1"/>
</dbReference>
<feature type="short sequence motif" description="GXSXG" evidence="8">
    <location>
        <begin position="755"/>
        <end position="759"/>
    </location>
</feature>
<dbReference type="InterPro" id="IPR027417">
    <property type="entry name" value="P-loop_NTPase"/>
</dbReference>
<comment type="caution">
    <text evidence="12">The sequence shown here is derived from an EMBL/GenBank/DDBJ whole genome shotgun (WGS) entry which is preliminary data.</text>
</comment>
<dbReference type="InterPro" id="IPR016035">
    <property type="entry name" value="Acyl_Trfase/lysoPLipase"/>
</dbReference>
<name>A0AAN6YEN9_9PEZI</name>
<evidence type="ECO:0000313" key="13">
    <source>
        <dbReference type="Proteomes" id="UP001301769"/>
    </source>
</evidence>
<dbReference type="Gene3D" id="3.40.50.300">
    <property type="entry name" value="P-loop containing nucleotide triphosphate hydrolases"/>
    <property type="match status" value="1"/>
</dbReference>
<feature type="compositionally biased region" description="Low complexity" evidence="9">
    <location>
        <begin position="1234"/>
        <end position="1246"/>
    </location>
</feature>
<evidence type="ECO:0000256" key="4">
    <source>
        <dbReference type="ARBA" id="ARBA00022833"/>
    </source>
</evidence>
<dbReference type="GO" id="GO:0008270">
    <property type="term" value="F:zinc ion binding"/>
    <property type="evidence" value="ECO:0007669"/>
    <property type="project" value="UniProtKB-KW"/>
</dbReference>
<keyword evidence="5 8" id="KW-0442">Lipid degradation</keyword>
<evidence type="ECO:0000256" key="2">
    <source>
        <dbReference type="ARBA" id="ARBA00022771"/>
    </source>
</evidence>
<dbReference type="GO" id="GO:0046486">
    <property type="term" value="P:glycerolipid metabolic process"/>
    <property type="evidence" value="ECO:0007669"/>
    <property type="project" value="UniProtKB-ARBA"/>
</dbReference>
<keyword evidence="1" id="KW-0479">Metal-binding</keyword>
<evidence type="ECO:0000259" key="11">
    <source>
        <dbReference type="PROSITE" id="PS51635"/>
    </source>
</evidence>
<gene>
    <name evidence="12" type="ORF">QBC37DRAFT_438226</name>
</gene>
<proteinExistence type="predicted"/>
<keyword evidence="2 7" id="KW-0863">Zinc-finger</keyword>
<dbReference type="GO" id="GO:0047499">
    <property type="term" value="F:calcium-independent phospholipase A2 activity"/>
    <property type="evidence" value="ECO:0007669"/>
    <property type="project" value="TreeGrafter"/>
</dbReference>
<keyword evidence="4" id="KW-0862">Zinc</keyword>
<keyword evidence="6 8" id="KW-0443">Lipid metabolism</keyword>
<dbReference type="SUPFAM" id="SSF52540">
    <property type="entry name" value="P-loop containing nucleoside triphosphate hydrolases"/>
    <property type="match status" value="1"/>
</dbReference>
<dbReference type="Proteomes" id="UP001301769">
    <property type="component" value="Unassembled WGS sequence"/>
</dbReference>
<evidence type="ECO:0008006" key="14">
    <source>
        <dbReference type="Google" id="ProtNLM"/>
    </source>
</evidence>
<evidence type="ECO:0000256" key="5">
    <source>
        <dbReference type="ARBA" id="ARBA00022963"/>
    </source>
</evidence>
<evidence type="ECO:0000256" key="7">
    <source>
        <dbReference type="PROSITE-ProRule" id="PRU00175"/>
    </source>
</evidence>
<dbReference type="Pfam" id="PF01734">
    <property type="entry name" value="Patatin"/>
    <property type="match status" value="1"/>
</dbReference>
<dbReference type="GO" id="GO:0019369">
    <property type="term" value="P:arachidonate metabolic process"/>
    <property type="evidence" value="ECO:0007669"/>
    <property type="project" value="TreeGrafter"/>
</dbReference>
<evidence type="ECO:0000259" key="10">
    <source>
        <dbReference type="PROSITE" id="PS50089"/>
    </source>
</evidence>
<reference evidence="12" key="2">
    <citation type="submission" date="2023-05" db="EMBL/GenBank/DDBJ databases">
        <authorList>
            <consortium name="Lawrence Berkeley National Laboratory"/>
            <person name="Steindorff A."/>
            <person name="Hensen N."/>
            <person name="Bonometti L."/>
            <person name="Westerberg I."/>
            <person name="Brannstrom I.O."/>
            <person name="Guillou S."/>
            <person name="Cros-Aarteil S."/>
            <person name="Calhoun S."/>
            <person name="Haridas S."/>
            <person name="Kuo A."/>
            <person name="Mondo S."/>
            <person name="Pangilinan J."/>
            <person name="Riley R."/>
            <person name="Labutti K."/>
            <person name="Andreopoulos B."/>
            <person name="Lipzen A."/>
            <person name="Chen C."/>
            <person name="Yanf M."/>
            <person name="Daum C."/>
            <person name="Ng V."/>
            <person name="Clum A."/>
            <person name="Ohm R."/>
            <person name="Martin F."/>
            <person name="Silar P."/>
            <person name="Natvig D."/>
            <person name="Lalanne C."/>
            <person name="Gautier V."/>
            <person name="Ament-Velasquez S.L."/>
            <person name="Kruys A."/>
            <person name="Hutchinson M.I."/>
            <person name="Powell A.J."/>
            <person name="Barry K."/>
            <person name="Miller A.N."/>
            <person name="Grigoriev I.V."/>
            <person name="Debuchy R."/>
            <person name="Gladieux P."/>
            <person name="Thoren M.H."/>
            <person name="Johannesson H."/>
        </authorList>
    </citation>
    <scope>NUCLEOTIDE SEQUENCE</scope>
    <source>
        <strain evidence="12">PSN293</strain>
    </source>
</reference>
<evidence type="ECO:0000256" key="1">
    <source>
        <dbReference type="ARBA" id="ARBA00022723"/>
    </source>
</evidence>
<feature type="domain" description="RING-type" evidence="10">
    <location>
        <begin position="642"/>
        <end position="692"/>
    </location>
</feature>
<dbReference type="CDD" id="cd07199">
    <property type="entry name" value="Pat17_PNPLA8_PNPLA9_like"/>
    <property type="match status" value="1"/>
</dbReference>
<keyword evidence="13" id="KW-1185">Reference proteome</keyword>
<feature type="region of interest" description="Disordered" evidence="9">
    <location>
        <begin position="1189"/>
        <end position="1256"/>
    </location>
</feature>
<evidence type="ECO:0000256" key="3">
    <source>
        <dbReference type="ARBA" id="ARBA00022801"/>
    </source>
</evidence>
<evidence type="ECO:0000256" key="6">
    <source>
        <dbReference type="ARBA" id="ARBA00023098"/>
    </source>
</evidence>
<feature type="short sequence motif" description="GXGXXG" evidence="8">
    <location>
        <begin position="721"/>
        <end position="726"/>
    </location>
</feature>
<feature type="active site" description="Nucleophile" evidence="8">
    <location>
        <position position="757"/>
    </location>
</feature>
<accession>A0AAN6YEN9</accession>
<organism evidence="12 13">
    <name type="scientific">Rhypophila decipiens</name>
    <dbReference type="NCBI Taxonomy" id="261697"/>
    <lineage>
        <taxon>Eukaryota</taxon>
        <taxon>Fungi</taxon>
        <taxon>Dikarya</taxon>
        <taxon>Ascomycota</taxon>
        <taxon>Pezizomycotina</taxon>
        <taxon>Sordariomycetes</taxon>
        <taxon>Sordariomycetidae</taxon>
        <taxon>Sordariales</taxon>
        <taxon>Naviculisporaceae</taxon>
        <taxon>Rhypophila</taxon>
    </lineage>
</organism>